<feature type="non-terminal residue" evidence="2">
    <location>
        <position position="1"/>
    </location>
</feature>
<protein>
    <recommendedName>
        <fullName evidence="1">PKD domain-containing protein</fullName>
    </recommendedName>
</protein>
<dbReference type="InterPro" id="IPR013783">
    <property type="entry name" value="Ig-like_fold"/>
</dbReference>
<gene>
    <name evidence="2" type="ORF">METZ01_LOCUS265264</name>
</gene>
<proteinExistence type="predicted"/>
<dbReference type="InterPro" id="IPR000601">
    <property type="entry name" value="PKD_dom"/>
</dbReference>
<dbReference type="SUPFAM" id="SSF49299">
    <property type="entry name" value="PKD domain"/>
    <property type="match status" value="1"/>
</dbReference>
<dbReference type="InterPro" id="IPR035986">
    <property type="entry name" value="PKD_dom_sf"/>
</dbReference>
<name>A0A382JJV8_9ZZZZ</name>
<dbReference type="Pfam" id="PF18911">
    <property type="entry name" value="PKD_4"/>
    <property type="match status" value="1"/>
</dbReference>
<dbReference type="AlphaFoldDB" id="A0A382JJV8"/>
<evidence type="ECO:0000259" key="1">
    <source>
        <dbReference type="PROSITE" id="PS50093"/>
    </source>
</evidence>
<dbReference type="CDD" id="cd00146">
    <property type="entry name" value="PKD"/>
    <property type="match status" value="1"/>
</dbReference>
<organism evidence="2">
    <name type="scientific">marine metagenome</name>
    <dbReference type="NCBI Taxonomy" id="408172"/>
    <lineage>
        <taxon>unclassified sequences</taxon>
        <taxon>metagenomes</taxon>
        <taxon>ecological metagenomes</taxon>
    </lineage>
</organism>
<dbReference type="PROSITE" id="PS50093">
    <property type="entry name" value="PKD"/>
    <property type="match status" value="1"/>
</dbReference>
<feature type="domain" description="PKD" evidence="1">
    <location>
        <begin position="152"/>
        <end position="248"/>
    </location>
</feature>
<reference evidence="2" key="1">
    <citation type="submission" date="2018-05" db="EMBL/GenBank/DDBJ databases">
        <authorList>
            <person name="Lanie J.A."/>
            <person name="Ng W.-L."/>
            <person name="Kazmierczak K.M."/>
            <person name="Andrzejewski T.M."/>
            <person name="Davidsen T.M."/>
            <person name="Wayne K.J."/>
            <person name="Tettelin H."/>
            <person name="Glass J.I."/>
            <person name="Rusch D."/>
            <person name="Podicherti R."/>
            <person name="Tsui H.-C.T."/>
            <person name="Winkler M.E."/>
        </authorList>
    </citation>
    <scope>NUCLEOTIDE SEQUENCE</scope>
</reference>
<sequence length="338" mass="37092">DPDNRAELEYRFSFGDSVYSDWVKEGQTVRLYRNAFFTGPNGGELQQDSGEEVLRDNFGIMRVFRLMNSSSGLYLLEVINSQITTNGYNYTLPALTENKLYSAQLMARELSESGTDDVLASSWSSSLAISIYKPENEYPVAIAKGGIFINAESSIWSDVIKGAKTGDEITYSGADSYDPDGEIVEYSWRIIDSRGQQIDLLGNKNEKTFKKIYNEPGTYLATLTVTDNRGGVHTWPVDVIVSKSGGYDNGEEDEEGYENTMLLAVAGAIAAIGIIGGLVVNKLGIFGGDDSEDIFEDFTPGPLELNCPTCNGLISITTTQRPIQVGCPMCQSQFVIRE</sequence>
<accession>A0A382JJV8</accession>
<dbReference type="SMART" id="SM00089">
    <property type="entry name" value="PKD"/>
    <property type="match status" value="1"/>
</dbReference>
<dbReference type="EMBL" id="UINC01074827">
    <property type="protein sequence ID" value="SVC12410.1"/>
    <property type="molecule type" value="Genomic_DNA"/>
</dbReference>
<evidence type="ECO:0000313" key="2">
    <source>
        <dbReference type="EMBL" id="SVC12410.1"/>
    </source>
</evidence>
<dbReference type="InterPro" id="IPR022409">
    <property type="entry name" value="PKD/Chitinase_dom"/>
</dbReference>
<dbReference type="Gene3D" id="2.60.40.10">
    <property type="entry name" value="Immunoglobulins"/>
    <property type="match status" value="1"/>
</dbReference>